<feature type="non-terminal residue" evidence="1">
    <location>
        <position position="51"/>
    </location>
</feature>
<sequence>MVVKSISMVKPKMSHLVKTLLLGLVVAVSLDVGRVNANPDVWVTAGVIFRF</sequence>
<evidence type="ECO:0000313" key="1">
    <source>
        <dbReference type="EMBL" id="SVD37021.1"/>
    </source>
</evidence>
<protein>
    <submittedName>
        <fullName evidence="1">Uncharacterized protein</fullName>
    </submittedName>
</protein>
<reference evidence="1" key="1">
    <citation type="submission" date="2018-05" db="EMBL/GenBank/DDBJ databases">
        <authorList>
            <person name="Lanie J.A."/>
            <person name="Ng W.-L."/>
            <person name="Kazmierczak K.M."/>
            <person name="Andrzejewski T.M."/>
            <person name="Davidsen T.M."/>
            <person name="Wayne K.J."/>
            <person name="Tettelin H."/>
            <person name="Glass J.I."/>
            <person name="Rusch D."/>
            <person name="Podicherti R."/>
            <person name="Tsui H.-C.T."/>
            <person name="Winkler M.E."/>
        </authorList>
    </citation>
    <scope>NUCLEOTIDE SEQUENCE</scope>
</reference>
<organism evidence="1">
    <name type="scientific">marine metagenome</name>
    <dbReference type="NCBI Taxonomy" id="408172"/>
    <lineage>
        <taxon>unclassified sequences</taxon>
        <taxon>metagenomes</taxon>
        <taxon>ecological metagenomes</taxon>
    </lineage>
</organism>
<dbReference type="EMBL" id="UINC01146348">
    <property type="protein sequence ID" value="SVD37021.1"/>
    <property type="molecule type" value="Genomic_DNA"/>
</dbReference>
<proteinExistence type="predicted"/>
<accession>A0A382UTK7</accession>
<name>A0A382UTK7_9ZZZZ</name>
<dbReference type="AlphaFoldDB" id="A0A382UTK7"/>
<gene>
    <name evidence="1" type="ORF">METZ01_LOCUS389875</name>
</gene>